<evidence type="ECO:0000256" key="1">
    <source>
        <dbReference type="SAM" id="SignalP"/>
    </source>
</evidence>
<protein>
    <submittedName>
        <fullName evidence="2">Uncharacterized LOC114583321</fullName>
    </submittedName>
</protein>
<feature type="chain" id="PRO_5025541287" evidence="1">
    <location>
        <begin position="20"/>
        <end position="366"/>
    </location>
</feature>
<reference evidence="2 3" key="1">
    <citation type="journal article" date="2019" name="Proc. Natl. Acad. Sci. U.S.A.">
        <title>Regulatory changes in pterin and carotenoid genes underlie balanced color polymorphisms in the wall lizard.</title>
        <authorList>
            <person name="Andrade P."/>
            <person name="Pinho C."/>
            <person name="Perez I de Lanuza G."/>
            <person name="Afonso S."/>
            <person name="Brejcha J."/>
            <person name="Rubin C.J."/>
            <person name="Wallerman O."/>
            <person name="Pereira P."/>
            <person name="Sabatino S.J."/>
            <person name="Bellati A."/>
            <person name="Pellitteri-Rosa D."/>
            <person name="Bosakova Z."/>
            <person name="Bunikis I."/>
            <person name="Carretero M.A."/>
            <person name="Feiner N."/>
            <person name="Marsik P."/>
            <person name="Pauperio F."/>
            <person name="Salvi D."/>
            <person name="Soler L."/>
            <person name="While G.M."/>
            <person name="Uller T."/>
            <person name="Font E."/>
            <person name="Andersson L."/>
            <person name="Carneiro M."/>
        </authorList>
    </citation>
    <scope>NUCLEOTIDE SEQUENCE</scope>
</reference>
<accession>A0A670J5D9</accession>
<dbReference type="AlphaFoldDB" id="A0A670J5D9"/>
<organism evidence="2 3">
    <name type="scientific">Podarcis muralis</name>
    <name type="common">Wall lizard</name>
    <name type="synonym">Lacerta muralis</name>
    <dbReference type="NCBI Taxonomy" id="64176"/>
    <lineage>
        <taxon>Eukaryota</taxon>
        <taxon>Metazoa</taxon>
        <taxon>Chordata</taxon>
        <taxon>Craniata</taxon>
        <taxon>Vertebrata</taxon>
        <taxon>Euteleostomi</taxon>
        <taxon>Lepidosauria</taxon>
        <taxon>Squamata</taxon>
        <taxon>Bifurcata</taxon>
        <taxon>Unidentata</taxon>
        <taxon>Episquamata</taxon>
        <taxon>Laterata</taxon>
        <taxon>Lacertibaenia</taxon>
        <taxon>Lacertidae</taxon>
        <taxon>Podarcis</taxon>
    </lineage>
</organism>
<name>A0A670J5D9_PODMU</name>
<keyword evidence="1" id="KW-0732">Signal</keyword>
<dbReference type="Ensembl" id="ENSPMRT00000020968.1">
    <property type="protein sequence ID" value="ENSPMRP00000019738.1"/>
    <property type="gene ID" value="ENSPMRG00000012887.1"/>
</dbReference>
<dbReference type="Proteomes" id="UP000472272">
    <property type="component" value="Chromosome 13"/>
</dbReference>
<reference evidence="2" key="3">
    <citation type="submission" date="2025-09" db="UniProtKB">
        <authorList>
            <consortium name="Ensembl"/>
        </authorList>
    </citation>
    <scope>IDENTIFICATION</scope>
</reference>
<sequence>MEQILLFLLVCICEQGLSASAPKEVHGILPKSKTKGIDFCGVDKYYYIIRSDLGCYLRSNDFHAGKNLEIFGLHNSVRGGDHYLADKDDFFYIIKGNSYRRVTNLNTDDDSKTYTLHRNCQNGDHYFSFDKYFFIIFKKRGWYRRVTNMQTDQNAIESTLHPKLKDGLYYWGINNKIYLVKPNNNWGVEFYRVEDMMNKNPSTISFHANVLNFLPGGVSINHGKAFGVWQSVKTVRNDAKISVAWEQQITKKVGYEKKEMHSMERNWRVSSSVTVGAEGLTKLLLAAQFSLSAQYGGKSIDSTEETWSDATEVSEKVNFTLPPNTNIYFWQYKLGLGKDDVLYCRDLAFTDNSNPPTYVPLPPAAA</sequence>
<gene>
    <name evidence="2" type="primary">LOC114583665</name>
</gene>
<evidence type="ECO:0000313" key="3">
    <source>
        <dbReference type="Proteomes" id="UP000472272"/>
    </source>
</evidence>
<reference evidence="2" key="2">
    <citation type="submission" date="2025-08" db="UniProtKB">
        <authorList>
            <consortium name="Ensembl"/>
        </authorList>
    </citation>
    <scope>IDENTIFICATION</scope>
</reference>
<keyword evidence="3" id="KW-1185">Reference proteome</keyword>
<proteinExistence type="predicted"/>
<evidence type="ECO:0000313" key="2">
    <source>
        <dbReference type="Ensembl" id="ENSPMRP00000019738.1"/>
    </source>
</evidence>
<feature type="signal peptide" evidence="1">
    <location>
        <begin position="1"/>
        <end position="19"/>
    </location>
</feature>
<dbReference type="GeneTree" id="ENSGT01030000234859"/>